<dbReference type="Proteomes" id="UP001596107">
    <property type="component" value="Unassembled WGS sequence"/>
</dbReference>
<gene>
    <name evidence="2" type="ORF">ACFPOD_02385</name>
</gene>
<keyword evidence="1" id="KW-1133">Transmembrane helix</keyword>
<comment type="caution">
    <text evidence="2">The sequence shown here is derived from an EMBL/GenBank/DDBJ whole genome shotgun (WGS) entry which is preliminary data.</text>
</comment>
<feature type="transmembrane region" description="Helical" evidence="1">
    <location>
        <begin position="12"/>
        <end position="32"/>
    </location>
</feature>
<feature type="transmembrane region" description="Helical" evidence="1">
    <location>
        <begin position="44"/>
        <end position="64"/>
    </location>
</feature>
<reference evidence="3" key="1">
    <citation type="journal article" date="2019" name="Int. J. Syst. Evol. Microbiol.">
        <title>The Global Catalogue of Microorganisms (GCM) 10K type strain sequencing project: providing services to taxonomists for standard genome sequencing and annotation.</title>
        <authorList>
            <consortium name="The Broad Institute Genomics Platform"/>
            <consortium name="The Broad Institute Genome Sequencing Center for Infectious Disease"/>
            <person name="Wu L."/>
            <person name="Ma J."/>
        </authorList>
    </citation>
    <scope>NUCLEOTIDE SEQUENCE [LARGE SCALE GENOMIC DNA]</scope>
    <source>
        <strain evidence="3">JCM 3366</strain>
    </source>
</reference>
<dbReference type="RefSeq" id="WP_223020218.1">
    <property type="nucleotide sequence ID" value="NZ_CP078143.1"/>
</dbReference>
<evidence type="ECO:0000256" key="1">
    <source>
        <dbReference type="SAM" id="Phobius"/>
    </source>
</evidence>
<name>A0ABW0T4Q0_9HYPH</name>
<protein>
    <submittedName>
        <fullName evidence="2">Uncharacterized protein</fullName>
    </submittedName>
</protein>
<keyword evidence="3" id="KW-1185">Reference proteome</keyword>
<dbReference type="EMBL" id="JBHSNB010000001">
    <property type="protein sequence ID" value="MFC5583943.1"/>
    <property type="molecule type" value="Genomic_DNA"/>
</dbReference>
<organism evidence="2 3">
    <name type="scientific">Nitratireductor kimnyeongensis</name>
    <dbReference type="NCBI Taxonomy" id="430679"/>
    <lineage>
        <taxon>Bacteria</taxon>
        <taxon>Pseudomonadati</taxon>
        <taxon>Pseudomonadota</taxon>
        <taxon>Alphaproteobacteria</taxon>
        <taxon>Hyphomicrobiales</taxon>
        <taxon>Phyllobacteriaceae</taxon>
        <taxon>Nitratireductor</taxon>
    </lineage>
</organism>
<keyword evidence="1" id="KW-0472">Membrane</keyword>
<sequence>MPFTLTPALRRTLHLDAMMSGAAALLLVFAAAPLSRLLALPEELLFWAGVILVTFVVMLLVIAARKVLPRLLLMDVVLLNAVWAVLSFALLASGWVSPNLLGMVFVSAQACAVALFALLQFAAMREAQS</sequence>
<proteinExistence type="predicted"/>
<keyword evidence="1" id="KW-0812">Transmembrane</keyword>
<evidence type="ECO:0000313" key="2">
    <source>
        <dbReference type="EMBL" id="MFC5583943.1"/>
    </source>
</evidence>
<evidence type="ECO:0000313" key="3">
    <source>
        <dbReference type="Proteomes" id="UP001596107"/>
    </source>
</evidence>
<accession>A0ABW0T4Q0</accession>
<feature type="transmembrane region" description="Helical" evidence="1">
    <location>
        <begin position="76"/>
        <end position="96"/>
    </location>
</feature>
<feature type="transmembrane region" description="Helical" evidence="1">
    <location>
        <begin position="102"/>
        <end position="123"/>
    </location>
</feature>